<evidence type="ECO:0000313" key="11">
    <source>
        <dbReference type="EMBL" id="KAJ1722591.1"/>
    </source>
</evidence>
<dbReference type="Gene3D" id="1.20.1740.10">
    <property type="entry name" value="Amino acid/polyamine transporter I"/>
    <property type="match status" value="1"/>
</dbReference>
<dbReference type="PANTHER" id="PTHR22950">
    <property type="entry name" value="AMINO ACID TRANSPORTER"/>
    <property type="match status" value="1"/>
</dbReference>
<dbReference type="GO" id="GO:0015179">
    <property type="term" value="F:L-amino acid transmembrane transporter activity"/>
    <property type="evidence" value="ECO:0007669"/>
    <property type="project" value="TreeGrafter"/>
</dbReference>
<feature type="transmembrane region" description="Helical" evidence="9">
    <location>
        <begin position="388"/>
        <end position="409"/>
    </location>
</feature>
<keyword evidence="3" id="KW-0813">Transport</keyword>
<name>A0A9W8CSF6_9FUNG</name>
<feature type="transmembrane region" description="Helical" evidence="9">
    <location>
        <begin position="235"/>
        <end position="261"/>
    </location>
</feature>
<evidence type="ECO:0000256" key="4">
    <source>
        <dbReference type="ARBA" id="ARBA00022692"/>
    </source>
</evidence>
<keyword evidence="12" id="KW-1185">Reference proteome</keyword>
<keyword evidence="6 9" id="KW-1133">Transmembrane helix</keyword>
<comment type="caution">
    <text evidence="11">The sequence shown here is derived from an EMBL/GenBank/DDBJ whole genome shotgun (WGS) entry which is preliminary data.</text>
</comment>
<evidence type="ECO:0000256" key="3">
    <source>
        <dbReference type="ARBA" id="ARBA00022448"/>
    </source>
</evidence>
<keyword evidence="7 9" id="KW-0472">Membrane</keyword>
<dbReference type="OrthoDB" id="40134at2759"/>
<reference evidence="11" key="1">
    <citation type="submission" date="2022-07" db="EMBL/GenBank/DDBJ databases">
        <title>Phylogenomic reconstructions and comparative analyses of Kickxellomycotina fungi.</title>
        <authorList>
            <person name="Reynolds N.K."/>
            <person name="Stajich J.E."/>
            <person name="Barry K."/>
            <person name="Grigoriev I.V."/>
            <person name="Crous P."/>
            <person name="Smith M.E."/>
        </authorList>
    </citation>
    <scope>NUCLEOTIDE SEQUENCE</scope>
    <source>
        <strain evidence="11">NBRC 32514</strain>
    </source>
</reference>
<feature type="region of interest" description="Disordered" evidence="8">
    <location>
        <begin position="1"/>
        <end position="24"/>
    </location>
</feature>
<evidence type="ECO:0000256" key="1">
    <source>
        <dbReference type="ARBA" id="ARBA00004141"/>
    </source>
</evidence>
<dbReference type="Pfam" id="PF01490">
    <property type="entry name" value="Aa_trans"/>
    <property type="match status" value="1"/>
</dbReference>
<feature type="compositionally biased region" description="Low complexity" evidence="8">
    <location>
        <begin position="1"/>
        <end position="13"/>
    </location>
</feature>
<feature type="domain" description="Amino acid transporter transmembrane" evidence="10">
    <location>
        <begin position="49"/>
        <end position="434"/>
    </location>
</feature>
<feature type="transmembrane region" description="Helical" evidence="9">
    <location>
        <begin position="362"/>
        <end position="382"/>
    </location>
</feature>
<proteinExistence type="inferred from homology"/>
<dbReference type="AlphaFoldDB" id="A0A9W8CSF6"/>
<accession>A0A9W8CSF6</accession>
<feature type="transmembrane region" description="Helical" evidence="9">
    <location>
        <begin position="125"/>
        <end position="148"/>
    </location>
</feature>
<dbReference type="InterPro" id="IPR013057">
    <property type="entry name" value="AA_transpt_TM"/>
</dbReference>
<organism evidence="11 12">
    <name type="scientific">Coemansia erecta</name>
    <dbReference type="NCBI Taxonomy" id="147472"/>
    <lineage>
        <taxon>Eukaryota</taxon>
        <taxon>Fungi</taxon>
        <taxon>Fungi incertae sedis</taxon>
        <taxon>Zoopagomycota</taxon>
        <taxon>Kickxellomycotina</taxon>
        <taxon>Kickxellomycetes</taxon>
        <taxon>Kickxellales</taxon>
        <taxon>Kickxellaceae</taxon>
        <taxon>Coemansia</taxon>
    </lineage>
</organism>
<feature type="transmembrane region" description="Helical" evidence="9">
    <location>
        <begin position="192"/>
        <end position="215"/>
    </location>
</feature>
<feature type="transmembrane region" description="Helical" evidence="9">
    <location>
        <begin position="317"/>
        <end position="341"/>
    </location>
</feature>
<keyword evidence="5" id="KW-0029">Amino-acid transport</keyword>
<feature type="transmembrane region" description="Helical" evidence="9">
    <location>
        <begin position="53"/>
        <end position="72"/>
    </location>
</feature>
<feature type="transmembrane region" description="Helical" evidence="9">
    <location>
        <begin position="168"/>
        <end position="185"/>
    </location>
</feature>
<evidence type="ECO:0000256" key="5">
    <source>
        <dbReference type="ARBA" id="ARBA00022970"/>
    </source>
</evidence>
<dbReference type="GO" id="GO:0005774">
    <property type="term" value="C:vacuolar membrane"/>
    <property type="evidence" value="ECO:0007669"/>
    <property type="project" value="TreeGrafter"/>
</dbReference>
<keyword evidence="4 9" id="KW-0812">Transmembrane</keyword>
<feature type="transmembrane region" description="Helical" evidence="9">
    <location>
        <begin position="421"/>
        <end position="442"/>
    </location>
</feature>
<feature type="transmembrane region" description="Helical" evidence="9">
    <location>
        <begin position="273"/>
        <end position="297"/>
    </location>
</feature>
<evidence type="ECO:0000256" key="2">
    <source>
        <dbReference type="ARBA" id="ARBA00008066"/>
    </source>
</evidence>
<comment type="subcellular location">
    <subcellularLocation>
        <location evidence="1">Membrane</location>
        <topology evidence="1">Multi-pass membrane protein</topology>
    </subcellularLocation>
</comment>
<dbReference type="EMBL" id="JANBOJ010000104">
    <property type="protein sequence ID" value="KAJ1722591.1"/>
    <property type="molecule type" value="Genomic_DNA"/>
</dbReference>
<evidence type="ECO:0000259" key="10">
    <source>
        <dbReference type="Pfam" id="PF01490"/>
    </source>
</evidence>
<evidence type="ECO:0000256" key="6">
    <source>
        <dbReference type="ARBA" id="ARBA00022989"/>
    </source>
</evidence>
<dbReference type="PANTHER" id="PTHR22950:SF692">
    <property type="entry name" value="TRANSMEMBRANE AMINO ACID TRANSPORTER FAMILY PROTEIN"/>
    <property type="match status" value="1"/>
</dbReference>
<protein>
    <recommendedName>
        <fullName evidence="10">Amino acid transporter transmembrane domain-containing protein</fullName>
    </recommendedName>
</protein>
<sequence>MSAASRQVSRSASWTPSVVTDKDGHTEDTIGAGVLGQGPDAVAGQPKRTGSSFGAFLNLICVVIGSGSLNLPKTMQQSGWIGILLIVISGFIGVLSGILVIGSLNRMSAGRLRNFSQIGQAAFGLPGRLAISFFHLVYVVGVVGDYVILSGQSFHELAKDSDHDIGESAWKVICALIMWLACVSLKQMSEAAVLSFFGFTTSMATIIIGVVQAFIYPYRSDGDIPVEHHAAENVVANGSGVAVALATISFAFCAVAVMPSVESSMKRPDHWNGVLGLSMGVVTATYLFVAIIGYWAFGDQTLSPFLDNLPSNPATKAAKVLISLHVILAAPIIAASFAFELENVLGITQEQMGRFKELMCRIAFRTVFFAAMTGVALGIPYFGDVMALVGAFSTSVLLCVIPPACYLKLRGWGNVRWHMRVICIAVIALGIYILVLGAKGAVEDLRADIDRNK</sequence>
<evidence type="ECO:0000256" key="7">
    <source>
        <dbReference type="ARBA" id="ARBA00023136"/>
    </source>
</evidence>
<evidence type="ECO:0000256" key="8">
    <source>
        <dbReference type="SAM" id="MobiDB-lite"/>
    </source>
</evidence>
<evidence type="ECO:0000256" key="9">
    <source>
        <dbReference type="SAM" id="Phobius"/>
    </source>
</evidence>
<evidence type="ECO:0000313" key="12">
    <source>
        <dbReference type="Proteomes" id="UP001149813"/>
    </source>
</evidence>
<dbReference type="Proteomes" id="UP001149813">
    <property type="component" value="Unassembled WGS sequence"/>
</dbReference>
<gene>
    <name evidence="11" type="ORF">LPJ53_003011</name>
</gene>
<feature type="transmembrane region" description="Helical" evidence="9">
    <location>
        <begin position="78"/>
        <end position="104"/>
    </location>
</feature>
<comment type="similarity">
    <text evidence="2">Belongs to the amino acid/polyamine transporter 2 family.</text>
</comment>